<evidence type="ECO:0000313" key="2">
    <source>
        <dbReference type="EMBL" id="KAJ9486887.1"/>
    </source>
</evidence>
<organism evidence="2 3">
    <name type="scientific">Penicillium thymicola</name>
    <dbReference type="NCBI Taxonomy" id="293382"/>
    <lineage>
        <taxon>Eukaryota</taxon>
        <taxon>Fungi</taxon>
        <taxon>Dikarya</taxon>
        <taxon>Ascomycota</taxon>
        <taxon>Pezizomycotina</taxon>
        <taxon>Eurotiomycetes</taxon>
        <taxon>Eurotiomycetidae</taxon>
        <taxon>Eurotiales</taxon>
        <taxon>Aspergillaceae</taxon>
        <taxon>Penicillium</taxon>
    </lineage>
</organism>
<reference evidence="2" key="1">
    <citation type="submission" date="2015-06" db="EMBL/GenBank/DDBJ databases">
        <authorList>
            <person name="Nguyen H."/>
        </authorList>
    </citation>
    <scope>NUCLEOTIDE SEQUENCE</scope>
    <source>
        <strain evidence="2">DAOM 180753</strain>
    </source>
</reference>
<dbReference type="Proteomes" id="UP001227192">
    <property type="component" value="Unassembled WGS sequence"/>
</dbReference>
<reference evidence="2" key="2">
    <citation type="journal article" date="2016" name="Fungal Biol.">
        <title>Ochratoxin A production by Penicillium thymicola.</title>
        <authorList>
            <person name="Nguyen H.D.T."/>
            <person name="McMullin D.R."/>
            <person name="Ponomareva E."/>
            <person name="Riley R."/>
            <person name="Pomraning K.R."/>
            <person name="Baker S.E."/>
            <person name="Seifert K.A."/>
        </authorList>
    </citation>
    <scope>NUCLEOTIDE SEQUENCE</scope>
    <source>
        <strain evidence="2">DAOM 180753</strain>
    </source>
</reference>
<protein>
    <recommendedName>
        <fullName evidence="4">DNA polymerase alpha subunit B N-terminal domain-containing protein</fullName>
    </recommendedName>
</protein>
<feature type="compositionally biased region" description="Basic and acidic residues" evidence="1">
    <location>
        <begin position="72"/>
        <end position="90"/>
    </location>
</feature>
<name>A0AAI9TGR6_PENTH</name>
<feature type="region of interest" description="Disordered" evidence="1">
    <location>
        <begin position="72"/>
        <end position="164"/>
    </location>
</feature>
<evidence type="ECO:0000256" key="1">
    <source>
        <dbReference type="SAM" id="MobiDB-lite"/>
    </source>
</evidence>
<proteinExistence type="predicted"/>
<sequence>MDTEGELNEFFVGSFPDGIPKDILAELLSMLRVHSIPAEELFYKWESYSIKMGEGVTLTMQTVRGFKQDVQEALERESRDKAGRHTEKRSANTATPRGAAAAGGDMFGMFDQLTPTASNGRTGNAFGSAKRKAEFTSPATPRVSKFEKFGSQAGTKTPTGTPGDGMQYVFLGGI</sequence>
<gene>
    <name evidence="2" type="ORF">VN97_g6440</name>
</gene>
<evidence type="ECO:0000313" key="3">
    <source>
        <dbReference type="Proteomes" id="UP001227192"/>
    </source>
</evidence>
<feature type="compositionally biased region" description="Low complexity" evidence="1">
    <location>
        <begin position="154"/>
        <end position="164"/>
    </location>
</feature>
<feature type="compositionally biased region" description="Polar residues" evidence="1">
    <location>
        <begin position="113"/>
        <end position="122"/>
    </location>
</feature>
<feature type="compositionally biased region" description="Low complexity" evidence="1">
    <location>
        <begin position="98"/>
        <end position="111"/>
    </location>
</feature>
<keyword evidence="3" id="KW-1185">Reference proteome</keyword>
<dbReference type="EMBL" id="LACB01000186">
    <property type="protein sequence ID" value="KAJ9486887.1"/>
    <property type="molecule type" value="Genomic_DNA"/>
</dbReference>
<accession>A0AAI9TGR6</accession>
<comment type="caution">
    <text evidence="2">The sequence shown here is derived from an EMBL/GenBank/DDBJ whole genome shotgun (WGS) entry which is preliminary data.</text>
</comment>
<dbReference type="AlphaFoldDB" id="A0AAI9TGR6"/>
<evidence type="ECO:0008006" key="4">
    <source>
        <dbReference type="Google" id="ProtNLM"/>
    </source>
</evidence>